<feature type="transmembrane region" description="Helical" evidence="1">
    <location>
        <begin position="30"/>
        <end position="49"/>
    </location>
</feature>
<dbReference type="InterPro" id="IPR013767">
    <property type="entry name" value="PAS_fold"/>
</dbReference>
<evidence type="ECO:0000313" key="3">
    <source>
        <dbReference type="EMBL" id="OGE18627.1"/>
    </source>
</evidence>
<feature type="transmembrane region" description="Helical" evidence="1">
    <location>
        <begin position="134"/>
        <end position="154"/>
    </location>
</feature>
<feature type="transmembrane region" description="Helical" evidence="1">
    <location>
        <begin position="7"/>
        <end position="24"/>
    </location>
</feature>
<dbReference type="SUPFAM" id="SSF55785">
    <property type="entry name" value="PYP-like sensor domain (PAS domain)"/>
    <property type="match status" value="1"/>
</dbReference>
<gene>
    <name evidence="3" type="ORF">A2871_03965</name>
</gene>
<dbReference type="EMBL" id="MFCR01000011">
    <property type="protein sequence ID" value="OGE18627.1"/>
    <property type="molecule type" value="Genomic_DNA"/>
</dbReference>
<dbReference type="InterPro" id="IPR035965">
    <property type="entry name" value="PAS-like_dom_sf"/>
</dbReference>
<feature type="transmembrane region" description="Helical" evidence="1">
    <location>
        <begin position="61"/>
        <end position="92"/>
    </location>
</feature>
<dbReference type="Gene3D" id="3.30.450.20">
    <property type="entry name" value="PAS domain"/>
    <property type="match status" value="1"/>
</dbReference>
<dbReference type="InterPro" id="IPR000014">
    <property type="entry name" value="PAS"/>
</dbReference>
<accession>A0A1F5IQL4</accession>
<feature type="transmembrane region" description="Helical" evidence="1">
    <location>
        <begin position="98"/>
        <end position="122"/>
    </location>
</feature>
<comment type="caution">
    <text evidence="3">The sequence shown here is derived from an EMBL/GenBank/DDBJ whole genome shotgun (WGS) entry which is preliminary data.</text>
</comment>
<keyword evidence="1" id="KW-1133">Transmembrane helix</keyword>
<proteinExistence type="predicted"/>
<name>A0A1F5IQL4_9BACT</name>
<organism evidence="3 4">
    <name type="scientific">Candidatus Daviesbacteria bacterium RIFCSPHIGHO2_01_FULL_41_23</name>
    <dbReference type="NCBI Taxonomy" id="1797764"/>
    <lineage>
        <taxon>Bacteria</taxon>
        <taxon>Candidatus Daviesiibacteriota</taxon>
    </lineage>
</organism>
<evidence type="ECO:0000313" key="4">
    <source>
        <dbReference type="Proteomes" id="UP000176336"/>
    </source>
</evidence>
<protein>
    <recommendedName>
        <fullName evidence="2">PAS domain-containing protein</fullName>
    </recommendedName>
</protein>
<dbReference type="AlphaFoldDB" id="A0A1F5IQL4"/>
<dbReference type="SMART" id="SM00091">
    <property type="entry name" value="PAS"/>
    <property type="match status" value="1"/>
</dbReference>
<dbReference type="PROSITE" id="PS50112">
    <property type="entry name" value="PAS"/>
    <property type="match status" value="1"/>
</dbReference>
<keyword evidence="1" id="KW-0812">Transmembrane</keyword>
<dbReference type="Proteomes" id="UP000176336">
    <property type="component" value="Unassembled WGS sequence"/>
</dbReference>
<keyword evidence="1" id="KW-0472">Membrane</keyword>
<feature type="domain" description="PAS" evidence="2">
    <location>
        <begin position="175"/>
        <end position="230"/>
    </location>
</feature>
<reference evidence="3 4" key="1">
    <citation type="journal article" date="2016" name="Nat. Commun.">
        <title>Thousands of microbial genomes shed light on interconnected biogeochemical processes in an aquifer system.</title>
        <authorList>
            <person name="Anantharaman K."/>
            <person name="Brown C.T."/>
            <person name="Hug L.A."/>
            <person name="Sharon I."/>
            <person name="Castelle C.J."/>
            <person name="Probst A.J."/>
            <person name="Thomas B.C."/>
            <person name="Singh A."/>
            <person name="Wilkins M.J."/>
            <person name="Karaoz U."/>
            <person name="Brodie E.L."/>
            <person name="Williams K.H."/>
            <person name="Hubbard S.S."/>
            <person name="Banfield J.F."/>
        </authorList>
    </citation>
    <scope>NUCLEOTIDE SEQUENCE [LARGE SCALE GENOMIC DNA]</scope>
</reference>
<evidence type="ECO:0000256" key="1">
    <source>
        <dbReference type="SAM" id="Phobius"/>
    </source>
</evidence>
<dbReference type="CDD" id="cd00130">
    <property type="entry name" value="PAS"/>
    <property type="match status" value="1"/>
</dbReference>
<evidence type="ECO:0000259" key="2">
    <source>
        <dbReference type="PROSITE" id="PS50112"/>
    </source>
</evidence>
<dbReference type="GO" id="GO:0006355">
    <property type="term" value="P:regulation of DNA-templated transcription"/>
    <property type="evidence" value="ECO:0007669"/>
    <property type="project" value="InterPro"/>
</dbReference>
<dbReference type="Pfam" id="PF00989">
    <property type="entry name" value="PAS"/>
    <property type="match status" value="1"/>
</dbReference>
<sequence>MFSFEILIFLFSSLTICSLIYLRIPQSLLQALAAILLAAVIIVSRIVFLKSKQLHGQLYRYLLLFISALFVQLLVITTGGFLSPFVILLYLFTLGISFLFNLQSSISFLVFSALTLTANIFLNSQMQAIFRDDPWSTILYFISFAIVIPLAQFLTRSYHIKDALSKVLKEYIQISEEREGSILKSLSEFVVVTDKSLNIISTNEAVEKALSLSASEIIHRPFLEILSLKDSAGNPTTADSLSVGDILNDRSARIIKGFYFQTKTDPRPRQIIIHAKPVTDLDGQVSQIVFIISETSFFDDTKRHDNLDPARKRYQMIFKTLGQSLLDAKLRRPAAEAGLLAKIGEDLLLAQEIEDHPIRENIDFPDVVMIGQQAVANKQQFAQAMGVTLKFFLPPEEVSEAAWLNLKSSGLPEKTLPMSDFAVPVDGKWLGMALPRLLDLAILLSGGGSNPVVELTARQENKTTVSVIITTSSPPLSRERQKWLFETNYGNLGKTAFLYLGSGLEGFIAKSILTQLNIPLKIQSEGLSPHLSFVMTFSKLRA</sequence>